<dbReference type="PANTHER" id="PTHR22946:SF9">
    <property type="entry name" value="POLYKETIDE TRANSFERASE AF380"/>
    <property type="match status" value="1"/>
</dbReference>
<dbReference type="OrthoDB" id="9805123at2"/>
<name>A0A2M9YCE8_9LEPT</name>
<dbReference type="Proteomes" id="UP000231926">
    <property type="component" value="Unassembled WGS sequence"/>
</dbReference>
<dbReference type="RefSeq" id="WP_100709802.1">
    <property type="nucleotide sequence ID" value="NZ_NPDR01000003.1"/>
</dbReference>
<keyword evidence="4" id="KW-1185">Reference proteome</keyword>
<dbReference type="GO" id="GO:0052689">
    <property type="term" value="F:carboxylic ester hydrolase activity"/>
    <property type="evidence" value="ECO:0007669"/>
    <property type="project" value="UniProtKB-ARBA"/>
</dbReference>
<accession>A0A2M9YCE8</accession>
<comment type="caution">
    <text evidence="3">The sequence shown here is derived from an EMBL/GenBank/DDBJ whole genome shotgun (WGS) entry which is preliminary data.</text>
</comment>
<dbReference type="Pfam" id="PF12146">
    <property type="entry name" value="Hydrolase_4"/>
    <property type="match status" value="1"/>
</dbReference>
<dbReference type="InterPro" id="IPR022742">
    <property type="entry name" value="Hydrolase_4"/>
</dbReference>
<dbReference type="InterPro" id="IPR050261">
    <property type="entry name" value="FrsA_esterase"/>
</dbReference>
<evidence type="ECO:0000256" key="1">
    <source>
        <dbReference type="ARBA" id="ARBA00022801"/>
    </source>
</evidence>
<sequence>MKILKSDFLSKGIRCDGDLLFPEGVKNPPVIIMAHGLAAQKNFGLLPYAKRFVEKNIAVFLFDYRSFGKSDGLPRQNVDPYKHLEDRNAAIAHVRNLNGVNTKKIALWGSSFSGGHVLSTASRDSNIVAVIAQVPFVSAFSSLKMKRFTDIFKSTVFGIYDQIRSYLGLGPHYSKVIGHPGQFAAMNTDESYDGFMSLVGGDPIWENKMTSRGFLKMATYNPGAGAKKIESPVLIMAAKHDSLIPLEAIQKVAEKIHDCKIVIMNCNHFAPYTGAVFKDNIDTHINFMCSHLL</sequence>
<dbReference type="SUPFAM" id="SSF53474">
    <property type="entry name" value="alpha/beta-Hydrolases"/>
    <property type="match status" value="1"/>
</dbReference>
<evidence type="ECO:0000259" key="2">
    <source>
        <dbReference type="Pfam" id="PF12146"/>
    </source>
</evidence>
<evidence type="ECO:0000313" key="3">
    <source>
        <dbReference type="EMBL" id="PJZ49227.1"/>
    </source>
</evidence>
<proteinExistence type="predicted"/>
<feature type="domain" description="Serine aminopeptidase S33" evidence="2">
    <location>
        <begin position="30"/>
        <end position="261"/>
    </location>
</feature>
<dbReference type="AlphaFoldDB" id="A0A2M9YCE8"/>
<protein>
    <recommendedName>
        <fullName evidence="2">Serine aminopeptidase S33 domain-containing protein</fullName>
    </recommendedName>
</protein>
<keyword evidence="1" id="KW-0378">Hydrolase</keyword>
<dbReference type="Gene3D" id="3.40.50.1820">
    <property type="entry name" value="alpha/beta hydrolase"/>
    <property type="match status" value="2"/>
</dbReference>
<gene>
    <name evidence="3" type="ORF">CH362_07750</name>
</gene>
<dbReference type="PANTHER" id="PTHR22946">
    <property type="entry name" value="DIENELACTONE HYDROLASE DOMAIN-CONTAINING PROTEIN-RELATED"/>
    <property type="match status" value="1"/>
</dbReference>
<organism evidence="3 4">
    <name type="scientific">Leptospira saintgironsiae</name>
    <dbReference type="NCBI Taxonomy" id="2023183"/>
    <lineage>
        <taxon>Bacteria</taxon>
        <taxon>Pseudomonadati</taxon>
        <taxon>Spirochaetota</taxon>
        <taxon>Spirochaetia</taxon>
        <taxon>Leptospirales</taxon>
        <taxon>Leptospiraceae</taxon>
        <taxon>Leptospira</taxon>
    </lineage>
</organism>
<evidence type="ECO:0000313" key="4">
    <source>
        <dbReference type="Proteomes" id="UP000231926"/>
    </source>
</evidence>
<dbReference type="EMBL" id="NPDR01000003">
    <property type="protein sequence ID" value="PJZ49227.1"/>
    <property type="molecule type" value="Genomic_DNA"/>
</dbReference>
<dbReference type="InterPro" id="IPR029058">
    <property type="entry name" value="AB_hydrolase_fold"/>
</dbReference>
<reference evidence="3 4" key="1">
    <citation type="submission" date="2017-07" db="EMBL/GenBank/DDBJ databases">
        <title>Leptospira spp. isolated from tropical soils.</title>
        <authorList>
            <person name="Thibeaux R."/>
            <person name="Iraola G."/>
            <person name="Ferres I."/>
            <person name="Bierque E."/>
            <person name="Girault D."/>
            <person name="Soupe-Gilbert M.-E."/>
            <person name="Picardeau M."/>
            <person name="Goarant C."/>
        </authorList>
    </citation>
    <scope>NUCLEOTIDE SEQUENCE [LARGE SCALE GENOMIC DNA]</scope>
    <source>
        <strain evidence="3 4">FH4-C-A2</strain>
    </source>
</reference>